<keyword evidence="7" id="KW-1185">Reference proteome</keyword>
<reference evidence="7" key="1">
    <citation type="submission" date="2020-01" db="EMBL/GenBank/DDBJ databases">
        <title>'Steroidobacter agaridevorans' sp. nov., agar-degrading bacteria isolated from rhizosphere soils.</title>
        <authorList>
            <person name="Ikenaga M."/>
            <person name="Kataoka M."/>
            <person name="Murouchi A."/>
            <person name="Katsuragi S."/>
            <person name="Sakai M."/>
        </authorList>
    </citation>
    <scope>NUCLEOTIDE SEQUENCE [LARGE SCALE GENOMIC DNA]</scope>
    <source>
        <strain evidence="7">YU21-B</strain>
    </source>
</reference>
<keyword evidence="3 4" id="KW-0067">ATP-binding</keyword>
<dbReference type="InterPro" id="IPR024185">
    <property type="entry name" value="FTHF_cligase-like_sf"/>
</dbReference>
<dbReference type="GO" id="GO:0035999">
    <property type="term" value="P:tetrahydrofolate interconversion"/>
    <property type="evidence" value="ECO:0007669"/>
    <property type="project" value="TreeGrafter"/>
</dbReference>
<dbReference type="NCBIfam" id="TIGR02727">
    <property type="entry name" value="MTHFS_bact"/>
    <property type="match status" value="1"/>
</dbReference>
<dbReference type="GO" id="GO:0030272">
    <property type="term" value="F:5-formyltetrahydrofolate cyclo-ligase activity"/>
    <property type="evidence" value="ECO:0007669"/>
    <property type="project" value="UniProtKB-EC"/>
</dbReference>
<comment type="caution">
    <text evidence="6">The sequence shown here is derived from an EMBL/GenBank/DDBJ whole genome shotgun (WGS) entry which is preliminary data.</text>
</comment>
<proteinExistence type="inferred from homology"/>
<dbReference type="AlphaFoldDB" id="A0A829YJZ4"/>
<evidence type="ECO:0000256" key="4">
    <source>
        <dbReference type="PIRSR" id="PIRSR006806-1"/>
    </source>
</evidence>
<dbReference type="SUPFAM" id="SSF100950">
    <property type="entry name" value="NagB/RpiA/CoA transferase-like"/>
    <property type="match status" value="1"/>
</dbReference>
<protein>
    <recommendedName>
        <fullName evidence="5">5-formyltetrahydrofolate cyclo-ligase</fullName>
        <ecNumber evidence="5">6.3.3.2</ecNumber>
    </recommendedName>
</protein>
<keyword evidence="5" id="KW-0460">Magnesium</keyword>
<dbReference type="EC" id="6.3.3.2" evidence="5"/>
<evidence type="ECO:0000256" key="5">
    <source>
        <dbReference type="RuleBase" id="RU361279"/>
    </source>
</evidence>
<dbReference type="InterPro" id="IPR002698">
    <property type="entry name" value="FTHF_cligase"/>
</dbReference>
<dbReference type="InterPro" id="IPR037171">
    <property type="entry name" value="NagB/RpiA_transferase-like"/>
</dbReference>
<keyword evidence="2 4" id="KW-0547">Nucleotide-binding</keyword>
<accession>A0A829YJZ4</accession>
<dbReference type="GO" id="GO:0009396">
    <property type="term" value="P:folic acid-containing compound biosynthetic process"/>
    <property type="evidence" value="ECO:0007669"/>
    <property type="project" value="TreeGrafter"/>
</dbReference>
<sequence length="158" mass="18714">MYFAYGHEADLRYVIDVARRRGCLLYLPVITDFRHSRMRFVRYRTDSVMRVNRYGIAEPDRRHAEAIPVRKLDLVLLPLVAFDERGWRLGSGAGFYDRSLHHLRAGRRWRRPTLIGVGYECQRVARLQPDRWDVPLDGMLTERGLRYFTHHAHSMESS</sequence>
<evidence type="ECO:0000256" key="1">
    <source>
        <dbReference type="ARBA" id="ARBA00010638"/>
    </source>
</evidence>
<dbReference type="PIRSF" id="PIRSF006806">
    <property type="entry name" value="FTHF_cligase"/>
    <property type="match status" value="1"/>
</dbReference>
<dbReference type="Proteomes" id="UP000445000">
    <property type="component" value="Unassembled WGS sequence"/>
</dbReference>
<dbReference type="EMBL" id="BLJN01000005">
    <property type="protein sequence ID" value="GFE83118.1"/>
    <property type="molecule type" value="Genomic_DNA"/>
</dbReference>
<gene>
    <name evidence="6" type="ORF">GCM10011487_51180</name>
</gene>
<dbReference type="PANTHER" id="PTHR23407">
    <property type="entry name" value="ATPASE INHIBITOR/5-FORMYLTETRAHYDROFOLATE CYCLO-LIGASE"/>
    <property type="match status" value="1"/>
</dbReference>
<comment type="similarity">
    <text evidence="1 5">Belongs to the 5-formyltetrahydrofolate cyclo-ligase family.</text>
</comment>
<name>A0A829YJZ4_9GAMM</name>
<evidence type="ECO:0000256" key="2">
    <source>
        <dbReference type="ARBA" id="ARBA00022741"/>
    </source>
</evidence>
<organism evidence="6 7">
    <name type="scientific">Steroidobacter agaridevorans</name>
    <dbReference type="NCBI Taxonomy" id="2695856"/>
    <lineage>
        <taxon>Bacteria</taxon>
        <taxon>Pseudomonadati</taxon>
        <taxon>Pseudomonadota</taxon>
        <taxon>Gammaproteobacteria</taxon>
        <taxon>Steroidobacterales</taxon>
        <taxon>Steroidobacteraceae</taxon>
        <taxon>Steroidobacter</taxon>
    </lineage>
</organism>
<feature type="binding site" evidence="4">
    <location>
        <begin position="88"/>
        <end position="96"/>
    </location>
    <ligand>
        <name>ATP</name>
        <dbReference type="ChEBI" id="CHEBI:30616"/>
    </ligand>
</feature>
<evidence type="ECO:0000313" key="6">
    <source>
        <dbReference type="EMBL" id="GFE83118.1"/>
    </source>
</evidence>
<dbReference type="Gene3D" id="3.40.50.10420">
    <property type="entry name" value="NagB/RpiA/CoA transferase-like"/>
    <property type="match status" value="1"/>
</dbReference>
<feature type="binding site" evidence="4">
    <location>
        <position position="8"/>
    </location>
    <ligand>
        <name>substrate</name>
    </ligand>
</feature>
<comment type="catalytic activity">
    <reaction evidence="5">
        <text>(6S)-5-formyl-5,6,7,8-tetrahydrofolate + ATP = (6R)-5,10-methenyltetrahydrofolate + ADP + phosphate</text>
        <dbReference type="Rhea" id="RHEA:10488"/>
        <dbReference type="ChEBI" id="CHEBI:30616"/>
        <dbReference type="ChEBI" id="CHEBI:43474"/>
        <dbReference type="ChEBI" id="CHEBI:57455"/>
        <dbReference type="ChEBI" id="CHEBI:57457"/>
        <dbReference type="ChEBI" id="CHEBI:456216"/>
        <dbReference type="EC" id="6.3.3.2"/>
    </reaction>
</comment>
<dbReference type="GO" id="GO:0046872">
    <property type="term" value="F:metal ion binding"/>
    <property type="evidence" value="ECO:0007669"/>
    <property type="project" value="UniProtKB-KW"/>
</dbReference>
<comment type="cofactor">
    <cofactor evidence="5">
        <name>Mg(2+)</name>
        <dbReference type="ChEBI" id="CHEBI:18420"/>
    </cofactor>
</comment>
<keyword evidence="5" id="KW-0479">Metal-binding</keyword>
<dbReference type="GO" id="GO:0005524">
    <property type="term" value="F:ATP binding"/>
    <property type="evidence" value="ECO:0007669"/>
    <property type="project" value="UniProtKB-KW"/>
</dbReference>
<evidence type="ECO:0000256" key="3">
    <source>
        <dbReference type="ARBA" id="ARBA00022840"/>
    </source>
</evidence>
<dbReference type="PANTHER" id="PTHR23407:SF1">
    <property type="entry name" value="5-FORMYLTETRAHYDROFOLATE CYCLO-LIGASE"/>
    <property type="match status" value="1"/>
</dbReference>
<evidence type="ECO:0000313" key="7">
    <source>
        <dbReference type="Proteomes" id="UP000445000"/>
    </source>
</evidence>
<dbReference type="Pfam" id="PF01812">
    <property type="entry name" value="5-FTHF_cyc-lig"/>
    <property type="match status" value="1"/>
</dbReference>